<name>A0A1L8CX99_9THEO</name>
<accession>A0A1L8CX99</accession>
<comment type="caution">
    <text evidence="1">The sequence shown here is derived from an EMBL/GenBank/DDBJ whole genome shotgun (WGS) entry which is preliminary data.</text>
</comment>
<dbReference type="RefSeq" id="WP_075859956.1">
    <property type="nucleotide sequence ID" value="NZ_BDJK01000055.1"/>
</dbReference>
<gene>
    <name evidence="1" type="ORF">cpu_20660</name>
</gene>
<organism evidence="1 2">
    <name type="scientific">Carboxydothermus pertinax</name>
    <dbReference type="NCBI Taxonomy" id="870242"/>
    <lineage>
        <taxon>Bacteria</taxon>
        <taxon>Bacillati</taxon>
        <taxon>Bacillota</taxon>
        <taxon>Clostridia</taxon>
        <taxon>Thermoanaerobacterales</taxon>
        <taxon>Thermoanaerobacteraceae</taxon>
        <taxon>Carboxydothermus</taxon>
    </lineage>
</organism>
<proteinExistence type="predicted"/>
<evidence type="ECO:0000313" key="1">
    <source>
        <dbReference type="EMBL" id="GAV23556.1"/>
    </source>
</evidence>
<dbReference type="AlphaFoldDB" id="A0A1L8CX99"/>
<evidence type="ECO:0000313" key="2">
    <source>
        <dbReference type="Proteomes" id="UP000187485"/>
    </source>
</evidence>
<dbReference type="EMBL" id="BDJK01000055">
    <property type="protein sequence ID" value="GAV23556.1"/>
    <property type="molecule type" value="Genomic_DNA"/>
</dbReference>
<dbReference type="Proteomes" id="UP000187485">
    <property type="component" value="Unassembled WGS sequence"/>
</dbReference>
<keyword evidence="2" id="KW-1185">Reference proteome</keyword>
<sequence>MKNKPVDLNDPFNLVVKEVEVAYTPDELGDSDTEIRNFIFIAPYNPDSFSDIVDLLTELESLGIEKEMIELMTAKITYYENRDGFLCKVTKELLHHGDEEVFEIILDKELKNYKNYIREIIDNVEKDSKKE</sequence>
<protein>
    <submittedName>
        <fullName evidence="1">Uncharacterized protein</fullName>
    </submittedName>
</protein>
<reference evidence="2" key="1">
    <citation type="submission" date="2016-12" db="EMBL/GenBank/DDBJ databases">
        <title>Draft Genome Sequences od Carboxydothermus pertinax and islandicus, Hydrogenogenic Carboxydotrophic Bacteria.</title>
        <authorList>
            <person name="Fukuyama Y."/>
            <person name="Ohmae K."/>
            <person name="Yoneda Y."/>
            <person name="Yoshida T."/>
            <person name="Sako Y."/>
        </authorList>
    </citation>
    <scope>NUCLEOTIDE SEQUENCE [LARGE SCALE GENOMIC DNA]</scope>
    <source>
        <strain evidence="2">Ug1</strain>
    </source>
</reference>